<dbReference type="CDD" id="cd16282">
    <property type="entry name" value="metallo-hydrolase-like_MBL-fold"/>
    <property type="match status" value="1"/>
</dbReference>
<evidence type="ECO:0000259" key="1">
    <source>
        <dbReference type="SMART" id="SM00849"/>
    </source>
</evidence>
<evidence type="ECO:0000313" key="3">
    <source>
        <dbReference type="Proteomes" id="UP001500731"/>
    </source>
</evidence>
<dbReference type="InterPro" id="IPR036866">
    <property type="entry name" value="RibonucZ/Hydroxyglut_hydro"/>
</dbReference>
<reference evidence="3" key="1">
    <citation type="journal article" date="2019" name="Int. J. Syst. Evol. Microbiol.">
        <title>The Global Catalogue of Microorganisms (GCM) 10K type strain sequencing project: providing services to taxonomists for standard genome sequencing and annotation.</title>
        <authorList>
            <consortium name="The Broad Institute Genomics Platform"/>
            <consortium name="The Broad Institute Genome Sequencing Center for Infectious Disease"/>
            <person name="Wu L."/>
            <person name="Ma J."/>
        </authorList>
    </citation>
    <scope>NUCLEOTIDE SEQUENCE [LARGE SCALE GENOMIC DNA]</scope>
    <source>
        <strain evidence="3">JCM 17839</strain>
    </source>
</reference>
<proteinExistence type="predicted"/>
<comment type="caution">
    <text evidence="2">The sequence shown here is derived from an EMBL/GenBank/DDBJ whole genome shotgun (WGS) entry which is preliminary data.</text>
</comment>
<dbReference type="SMART" id="SM00849">
    <property type="entry name" value="Lactamase_B"/>
    <property type="match status" value="1"/>
</dbReference>
<dbReference type="PANTHER" id="PTHR42951">
    <property type="entry name" value="METALLO-BETA-LACTAMASE DOMAIN-CONTAINING"/>
    <property type="match status" value="1"/>
</dbReference>
<dbReference type="SUPFAM" id="SSF56281">
    <property type="entry name" value="Metallo-hydrolase/oxidoreductase"/>
    <property type="match status" value="1"/>
</dbReference>
<dbReference type="InterPro" id="IPR001279">
    <property type="entry name" value="Metallo-B-lactamas"/>
</dbReference>
<name>A0ABP8PNE2_9MICO</name>
<evidence type="ECO:0000313" key="2">
    <source>
        <dbReference type="EMBL" id="GAA4490051.1"/>
    </source>
</evidence>
<protein>
    <submittedName>
        <fullName evidence="2">MBL fold metallo-hydrolase</fullName>
    </submittedName>
</protein>
<sequence length="285" mass="31528">MTDEWIEVARGVFQRRYEPMDVSVGVIAGRTGVTVVDTRNNPAEAAEIVRDVEERFALPILPVVNTHAHYDHTFGNQIFAERDIPIYGHRLIPEHFAQYERPRLQKVQEHPESEPDEAWAQVRLTPPTVLIDAPRRIDVGGRVIELRPLPPGHTDTDLAVLVPDVRAWFLGDVVEESGPSMFGSGSYPLDWPGALDVLLERIRPGDVLVPGHGSVIDRDFIVRQASRLRAVADGILAAYSAGVSPEDAALDPALQAWWPESFLRSALRAGYVQLARGERMAGGDA</sequence>
<keyword evidence="3" id="KW-1185">Reference proteome</keyword>
<dbReference type="Proteomes" id="UP001500731">
    <property type="component" value="Unassembled WGS sequence"/>
</dbReference>
<dbReference type="InterPro" id="IPR050855">
    <property type="entry name" value="NDM-1-like"/>
</dbReference>
<dbReference type="EMBL" id="BAABGP010000022">
    <property type="protein sequence ID" value="GAA4490051.1"/>
    <property type="molecule type" value="Genomic_DNA"/>
</dbReference>
<feature type="domain" description="Metallo-beta-lactamase" evidence="1">
    <location>
        <begin position="21"/>
        <end position="212"/>
    </location>
</feature>
<dbReference type="Gene3D" id="3.60.15.10">
    <property type="entry name" value="Ribonuclease Z/Hydroxyacylglutathione hydrolase-like"/>
    <property type="match status" value="1"/>
</dbReference>
<dbReference type="Pfam" id="PF00753">
    <property type="entry name" value="Lactamase_B"/>
    <property type="match status" value="1"/>
</dbReference>
<dbReference type="RefSeq" id="WP_345188394.1">
    <property type="nucleotide sequence ID" value="NZ_BAABGP010000022.1"/>
</dbReference>
<gene>
    <name evidence="2" type="ORF">GCM10023171_31980</name>
</gene>
<dbReference type="PANTHER" id="PTHR42951:SF4">
    <property type="entry name" value="ACYL-COENZYME A THIOESTERASE MBLAC2"/>
    <property type="match status" value="1"/>
</dbReference>
<accession>A0ABP8PNE2</accession>
<organism evidence="2 3">
    <name type="scientific">Microbacterium panaciterrae</name>
    <dbReference type="NCBI Taxonomy" id="985759"/>
    <lineage>
        <taxon>Bacteria</taxon>
        <taxon>Bacillati</taxon>
        <taxon>Actinomycetota</taxon>
        <taxon>Actinomycetes</taxon>
        <taxon>Micrococcales</taxon>
        <taxon>Microbacteriaceae</taxon>
        <taxon>Microbacterium</taxon>
    </lineage>
</organism>